<name>A0ABD1GVJ8_SALDI</name>
<organism evidence="2 3">
    <name type="scientific">Salvia divinorum</name>
    <name type="common">Maria pastora</name>
    <name type="synonym">Diviner's sage</name>
    <dbReference type="NCBI Taxonomy" id="28513"/>
    <lineage>
        <taxon>Eukaryota</taxon>
        <taxon>Viridiplantae</taxon>
        <taxon>Streptophyta</taxon>
        <taxon>Embryophyta</taxon>
        <taxon>Tracheophyta</taxon>
        <taxon>Spermatophyta</taxon>
        <taxon>Magnoliopsida</taxon>
        <taxon>eudicotyledons</taxon>
        <taxon>Gunneridae</taxon>
        <taxon>Pentapetalae</taxon>
        <taxon>asterids</taxon>
        <taxon>lamiids</taxon>
        <taxon>Lamiales</taxon>
        <taxon>Lamiaceae</taxon>
        <taxon>Nepetoideae</taxon>
        <taxon>Mentheae</taxon>
        <taxon>Salviinae</taxon>
        <taxon>Salvia</taxon>
        <taxon>Salvia subgen. Calosphace</taxon>
    </lineage>
</organism>
<accession>A0ABD1GVJ8</accession>
<evidence type="ECO:0000313" key="3">
    <source>
        <dbReference type="Proteomes" id="UP001567538"/>
    </source>
</evidence>
<gene>
    <name evidence="2" type="ORF">AAHA92_16411</name>
</gene>
<dbReference type="AlphaFoldDB" id="A0ABD1GVJ8"/>
<evidence type="ECO:0000259" key="1">
    <source>
        <dbReference type="Pfam" id="PF25071"/>
    </source>
</evidence>
<dbReference type="Proteomes" id="UP001567538">
    <property type="component" value="Unassembled WGS sequence"/>
</dbReference>
<reference evidence="2 3" key="1">
    <citation type="submission" date="2024-06" db="EMBL/GenBank/DDBJ databases">
        <title>A chromosome level genome sequence of Diviner's sage (Salvia divinorum).</title>
        <authorList>
            <person name="Ford S.A."/>
            <person name="Ro D.-K."/>
            <person name="Ness R.W."/>
            <person name="Phillips M.A."/>
        </authorList>
    </citation>
    <scope>NUCLEOTIDE SEQUENCE [LARGE SCALE GENOMIC DNA]</scope>
    <source>
        <strain evidence="2">SAF-2024a</strain>
        <tissue evidence="2">Leaf</tissue>
    </source>
</reference>
<dbReference type="PANTHER" id="PTHR35305">
    <property type="entry name" value="FAD-BINDING PROTEIN"/>
    <property type="match status" value="1"/>
</dbReference>
<dbReference type="EMBL" id="JBEAFC010000007">
    <property type="protein sequence ID" value="KAL1548137.1"/>
    <property type="molecule type" value="Genomic_DNA"/>
</dbReference>
<evidence type="ECO:0000313" key="2">
    <source>
        <dbReference type="EMBL" id="KAL1548137.1"/>
    </source>
</evidence>
<comment type="caution">
    <text evidence="2">The sequence shown here is derived from an EMBL/GenBank/DDBJ whole genome shotgun (WGS) entry which is preliminary data.</text>
</comment>
<sequence length="214" mass="24081">MMRIAQFDELVSTGSRFLVSFQQALGFLGRSPIDKTSILLEGMINAHGSRKAVIRSQSCAVSYLYDFREFARSFIIKCKSKVVVDELESLLGNAASIMQTSSDNDREDISSNSVLCIASTEQTANEKDEDDISCNFNSLHTVQGRPDLAEDYGSMMAIVYSMVKQDYTMQARIVFSLSHKSSQEELETYCQMWSLRPFVDDDIVSKAWNFTPGR</sequence>
<feature type="domain" description="DUF7795" evidence="1">
    <location>
        <begin position="1"/>
        <end position="101"/>
    </location>
</feature>
<protein>
    <recommendedName>
        <fullName evidence="1">DUF7795 domain-containing protein</fullName>
    </recommendedName>
</protein>
<dbReference type="PANTHER" id="PTHR35305:SF2">
    <property type="entry name" value="FAD-BINDING PROTEIN"/>
    <property type="match status" value="1"/>
</dbReference>
<dbReference type="Pfam" id="PF25071">
    <property type="entry name" value="DUF7795"/>
    <property type="match status" value="1"/>
</dbReference>
<proteinExistence type="predicted"/>
<keyword evidence="3" id="KW-1185">Reference proteome</keyword>
<dbReference type="InterPro" id="IPR056697">
    <property type="entry name" value="DUF7795"/>
</dbReference>